<reference evidence="7" key="1">
    <citation type="submission" date="2019-09" db="EMBL/GenBank/DDBJ databases">
        <authorList>
            <person name="Jung D.-H."/>
        </authorList>
    </citation>
    <scope>NUCLEOTIDE SEQUENCE [LARGE SCALE GENOMIC DNA]</scope>
    <source>
        <strain evidence="7">JA-25</strain>
    </source>
</reference>
<feature type="transmembrane region" description="Helical" evidence="5">
    <location>
        <begin position="234"/>
        <end position="254"/>
    </location>
</feature>
<feature type="transmembrane region" description="Helical" evidence="5">
    <location>
        <begin position="119"/>
        <end position="137"/>
    </location>
</feature>
<comment type="caution">
    <text evidence="6">The sequence shown here is derived from an EMBL/GenBank/DDBJ whole genome shotgun (WGS) entry which is preliminary data.</text>
</comment>
<dbReference type="EMBL" id="WAEL01000009">
    <property type="protein sequence ID" value="NID12960.1"/>
    <property type="molecule type" value="Genomic_DNA"/>
</dbReference>
<dbReference type="Pfam" id="PF07719">
    <property type="entry name" value="TPR_2"/>
    <property type="match status" value="1"/>
</dbReference>
<feature type="transmembrane region" description="Helical" evidence="5">
    <location>
        <begin position="170"/>
        <end position="187"/>
    </location>
</feature>
<dbReference type="Proteomes" id="UP000606008">
    <property type="component" value="Unassembled WGS sequence"/>
</dbReference>
<dbReference type="PROSITE" id="PS50293">
    <property type="entry name" value="TPR_REGION"/>
    <property type="match status" value="1"/>
</dbReference>
<dbReference type="PROSITE" id="PS50005">
    <property type="entry name" value="TPR"/>
    <property type="match status" value="3"/>
</dbReference>
<dbReference type="InterPro" id="IPR013105">
    <property type="entry name" value="TPR_2"/>
</dbReference>
<evidence type="ECO:0000256" key="3">
    <source>
        <dbReference type="PROSITE-ProRule" id="PRU00339"/>
    </source>
</evidence>
<keyword evidence="5" id="KW-0472">Membrane</keyword>
<feature type="repeat" description="TPR" evidence="3">
    <location>
        <begin position="566"/>
        <end position="599"/>
    </location>
</feature>
<feature type="transmembrane region" description="Helical" evidence="5">
    <location>
        <begin position="363"/>
        <end position="383"/>
    </location>
</feature>
<dbReference type="Gene3D" id="1.25.40.10">
    <property type="entry name" value="Tetratricopeptide repeat domain"/>
    <property type="match status" value="2"/>
</dbReference>
<evidence type="ECO:0000256" key="2">
    <source>
        <dbReference type="ARBA" id="ARBA00022803"/>
    </source>
</evidence>
<accession>A0ABX0QP79</accession>
<evidence type="ECO:0000313" key="6">
    <source>
        <dbReference type="EMBL" id="NID12960.1"/>
    </source>
</evidence>
<feature type="transmembrane region" description="Helical" evidence="5">
    <location>
        <begin position="309"/>
        <end position="327"/>
    </location>
</feature>
<sequence>MKTRSAARPSSQQHAPITPPAPASPTAPAHSSLAWYWYLAAALLITILVYLPSLRNGFTNWDDPDYLTNNPLLDVSKNSLPAYFNAIISGNRHPLTLLSLSADYALAGLDPAQFHRTNLLLHVLNVGLVFGLCWQLSAGRKLVAFLVALWFGIHPMHVESVAWVAERKDVLYSFFFLLSLISYWAYLSGRNGLYLGLSLLCGVLANLSKPAAVILPIVLVLLTYWHRRTFSVKAWLPTIPFFVVSAYFAYRTLTAQASAQAINDEYSLWERTQLGGYALISSFLKVIWPLDLSALYIRPKAGEAFPGLFLVYTLLSVGVLAGLVWLYRRSALWFFGLVFFIANLALTLQLIKAVGSAAYADRYTYIAYIGLFFAAATTLDTLRERNWKQAGLALAGLFTIAFVWLTVQRIAVWQSSETLWTDVLKTQPTSATAFSNRALYYEQTDRLDEALADYNRAVQHDPKPLFRANRAYLLSKLNRPAEAEADADFLLTRNPDNTVALTIKGTALVGKNQPATAITYLERAYRLDSTYLNTLANLGAAYFTNQQYPEAIRFYKKAIARSPANAQFLTNLGATYLQNRQYTEAVSTCEQAIALDAANGPAHVYACYALIRMNRIADARKHAQQAKTLGQPIDAVLRTLP</sequence>
<evidence type="ECO:0000256" key="5">
    <source>
        <dbReference type="SAM" id="Phobius"/>
    </source>
</evidence>
<feature type="transmembrane region" description="Helical" evidence="5">
    <location>
        <begin position="333"/>
        <end position="351"/>
    </location>
</feature>
<feature type="transmembrane region" description="Helical" evidence="5">
    <location>
        <begin position="34"/>
        <end position="51"/>
    </location>
</feature>
<dbReference type="PANTHER" id="PTHR44227:SF3">
    <property type="entry name" value="PROTEIN O-MANNOSYL-TRANSFERASE TMTC4"/>
    <property type="match status" value="1"/>
</dbReference>
<dbReference type="Pfam" id="PF13432">
    <property type="entry name" value="TPR_16"/>
    <property type="match status" value="1"/>
</dbReference>
<proteinExistence type="predicted"/>
<gene>
    <name evidence="6" type="ORF">F7231_22500</name>
</gene>
<dbReference type="InterPro" id="IPR011990">
    <property type="entry name" value="TPR-like_helical_dom_sf"/>
</dbReference>
<dbReference type="RefSeq" id="WP_166693637.1">
    <property type="nucleotide sequence ID" value="NZ_WAEL01000009.1"/>
</dbReference>
<feature type="repeat" description="TPR" evidence="3">
    <location>
        <begin position="532"/>
        <end position="565"/>
    </location>
</feature>
<keyword evidence="7" id="KW-1185">Reference proteome</keyword>
<feature type="transmembrane region" description="Helical" evidence="5">
    <location>
        <begin position="143"/>
        <end position="163"/>
    </location>
</feature>
<keyword evidence="5" id="KW-0812">Transmembrane</keyword>
<reference evidence="7" key="2">
    <citation type="submission" date="2023-07" db="EMBL/GenBank/DDBJ databases">
        <authorList>
            <person name="Jung D.-H."/>
        </authorList>
    </citation>
    <scope>NUCLEOTIDE SEQUENCE [LARGE SCALE GENOMIC DNA]</scope>
    <source>
        <strain evidence="7">JA-25</strain>
    </source>
</reference>
<protein>
    <submittedName>
        <fullName evidence="6">Tetratricopeptide repeat protein</fullName>
    </submittedName>
</protein>
<dbReference type="PANTHER" id="PTHR44227">
    <property type="match status" value="1"/>
</dbReference>
<evidence type="ECO:0000256" key="4">
    <source>
        <dbReference type="SAM" id="MobiDB-lite"/>
    </source>
</evidence>
<organism evidence="6 7">
    <name type="scientific">Fibrivirga algicola</name>
    <dbReference type="NCBI Taxonomy" id="2950420"/>
    <lineage>
        <taxon>Bacteria</taxon>
        <taxon>Pseudomonadati</taxon>
        <taxon>Bacteroidota</taxon>
        <taxon>Cytophagia</taxon>
        <taxon>Cytophagales</taxon>
        <taxon>Spirosomataceae</taxon>
        <taxon>Fibrivirga</taxon>
    </lineage>
</organism>
<dbReference type="InterPro" id="IPR052346">
    <property type="entry name" value="O-mannosyl-transferase_TMTC"/>
</dbReference>
<evidence type="ECO:0000256" key="1">
    <source>
        <dbReference type="ARBA" id="ARBA00022737"/>
    </source>
</evidence>
<dbReference type="InterPro" id="IPR019734">
    <property type="entry name" value="TPR_rpt"/>
</dbReference>
<evidence type="ECO:0000313" key="7">
    <source>
        <dbReference type="Proteomes" id="UP000606008"/>
    </source>
</evidence>
<feature type="transmembrane region" description="Helical" evidence="5">
    <location>
        <begin position="389"/>
        <end position="407"/>
    </location>
</feature>
<dbReference type="SMART" id="SM00028">
    <property type="entry name" value="TPR"/>
    <property type="match status" value="5"/>
</dbReference>
<name>A0ABX0QP79_9BACT</name>
<feature type="transmembrane region" description="Helical" evidence="5">
    <location>
        <begin position="193"/>
        <end position="222"/>
    </location>
</feature>
<dbReference type="SUPFAM" id="SSF48452">
    <property type="entry name" value="TPR-like"/>
    <property type="match status" value="1"/>
</dbReference>
<feature type="region of interest" description="Disordered" evidence="4">
    <location>
        <begin position="1"/>
        <end position="23"/>
    </location>
</feature>
<dbReference type="Pfam" id="PF13414">
    <property type="entry name" value="TPR_11"/>
    <property type="match status" value="1"/>
</dbReference>
<keyword evidence="1" id="KW-0677">Repeat</keyword>
<feature type="repeat" description="TPR" evidence="3">
    <location>
        <begin position="431"/>
        <end position="464"/>
    </location>
</feature>
<keyword evidence="5" id="KW-1133">Transmembrane helix</keyword>
<keyword evidence="2 3" id="KW-0802">TPR repeat</keyword>